<keyword evidence="1" id="KW-0328">Glycosyltransferase</keyword>
<dbReference type="GO" id="GO:0008713">
    <property type="term" value="F:ADP-heptose-lipopolysaccharide heptosyltransferase activity"/>
    <property type="evidence" value="ECO:0007669"/>
    <property type="project" value="TreeGrafter"/>
</dbReference>
<dbReference type="InterPro" id="IPR002201">
    <property type="entry name" value="Glyco_trans_9"/>
</dbReference>
<dbReference type="InterPro" id="IPR051199">
    <property type="entry name" value="LPS_LOS_Heptosyltrfase"/>
</dbReference>
<dbReference type="PANTHER" id="PTHR30160:SF15">
    <property type="entry name" value="GLYCOSYLTRANSFERASE HI_0523-RELATED"/>
    <property type="match status" value="1"/>
</dbReference>
<organism evidence="3 4">
    <name type="scientific">Shewanella livingstonensis</name>
    <dbReference type="NCBI Taxonomy" id="150120"/>
    <lineage>
        <taxon>Bacteria</taxon>
        <taxon>Pseudomonadati</taxon>
        <taxon>Pseudomonadota</taxon>
        <taxon>Gammaproteobacteria</taxon>
        <taxon>Alteromonadales</taxon>
        <taxon>Shewanellaceae</taxon>
        <taxon>Shewanella</taxon>
    </lineage>
</organism>
<dbReference type="Proteomes" id="UP000278035">
    <property type="component" value="Chromosome"/>
</dbReference>
<accession>A0A3G8LRJ6</accession>
<proteinExistence type="predicted"/>
<dbReference type="GO" id="GO:0009244">
    <property type="term" value="P:lipopolysaccharide core region biosynthetic process"/>
    <property type="evidence" value="ECO:0007669"/>
    <property type="project" value="TreeGrafter"/>
</dbReference>
<keyword evidence="2 3" id="KW-0808">Transferase</keyword>
<name>A0A3G8LRJ6_9GAMM</name>
<reference evidence="4" key="1">
    <citation type="submission" date="2018-11" db="EMBL/GenBank/DDBJ databases">
        <title>Shewanella sp. M2.</title>
        <authorList>
            <person name="Hwang Y.J."/>
            <person name="Hwang C.Y."/>
        </authorList>
    </citation>
    <scope>NUCLEOTIDE SEQUENCE [LARGE SCALE GENOMIC DNA]</scope>
    <source>
        <strain evidence="4">LMG 19866</strain>
    </source>
</reference>
<sequence>MKKILVIKHDKIGDFVLTWPALYLLRKALPEATIDVFVAPVVKSFADACPYVDNTLIDSKDDASIAEQIAQQHYDAVIVLLSEFRIYKILSKSNIPYKLVPKHNWYQYLYKHRASNEYLNSEGCWRGACMLVEHFLTHHGYAIPKLPSRFWDMSARKEYWQQYYQMLANEKLIFIHPGTGGSSGCVPIEKLVKLIINIDKKTQPACHFILTFNGSELELAQEIQTLLANTSIKISLAKPLDRLIDFSESLVAADMFIAGSTGPLHIAGLHNVPTVGFYAGRRSTPHIRWGTLSEPSKRFAYTPPVGKRTGRNMALIDFDQVSNDIADFLNKQS</sequence>
<dbReference type="EMBL" id="CP034015">
    <property type="protein sequence ID" value="AZG71358.1"/>
    <property type="molecule type" value="Genomic_DNA"/>
</dbReference>
<evidence type="ECO:0000256" key="2">
    <source>
        <dbReference type="ARBA" id="ARBA00022679"/>
    </source>
</evidence>
<gene>
    <name evidence="3" type="ORF">EGC82_00380</name>
</gene>
<dbReference type="CDD" id="cd03789">
    <property type="entry name" value="GT9_LPS_heptosyltransferase"/>
    <property type="match status" value="1"/>
</dbReference>
<evidence type="ECO:0000313" key="3">
    <source>
        <dbReference type="EMBL" id="AZG71358.1"/>
    </source>
</evidence>
<dbReference type="GO" id="GO:0005829">
    <property type="term" value="C:cytosol"/>
    <property type="evidence" value="ECO:0007669"/>
    <property type="project" value="TreeGrafter"/>
</dbReference>
<evidence type="ECO:0000256" key="1">
    <source>
        <dbReference type="ARBA" id="ARBA00022676"/>
    </source>
</evidence>
<keyword evidence="4" id="KW-1185">Reference proteome</keyword>
<dbReference type="KEGG" id="slj:EGC82_00380"/>
<evidence type="ECO:0000313" key="4">
    <source>
        <dbReference type="Proteomes" id="UP000278035"/>
    </source>
</evidence>
<protein>
    <submittedName>
        <fullName evidence="3">Lipopolysaccharide heptosyltransferase family protein</fullName>
    </submittedName>
</protein>
<dbReference type="OrthoDB" id="9797795at2"/>
<dbReference type="AlphaFoldDB" id="A0A3G8LRJ6"/>
<dbReference type="Pfam" id="PF01075">
    <property type="entry name" value="Glyco_transf_9"/>
    <property type="match status" value="1"/>
</dbReference>
<dbReference type="SUPFAM" id="SSF53756">
    <property type="entry name" value="UDP-Glycosyltransferase/glycogen phosphorylase"/>
    <property type="match status" value="1"/>
</dbReference>
<dbReference type="RefSeq" id="WP_124729011.1">
    <property type="nucleotide sequence ID" value="NZ_CBCSKC010000006.1"/>
</dbReference>
<dbReference type="Gene3D" id="3.40.50.2000">
    <property type="entry name" value="Glycogen Phosphorylase B"/>
    <property type="match status" value="2"/>
</dbReference>
<dbReference type="PANTHER" id="PTHR30160">
    <property type="entry name" value="TETRAACYLDISACCHARIDE 4'-KINASE-RELATED"/>
    <property type="match status" value="1"/>
</dbReference>